<sequence>MWNGDESRTVRWMNLGHKRSGCAVDFEDSIGCGRDVEARGVVEAGEAEARVAAGLGPVAAPEWVPYFSYVPTLECAAACLREEEDLFVLVTCGNEWKVLIDSEENGS</sequence>
<gene>
    <name evidence="1" type="ORF">STAS_25215</name>
</gene>
<comment type="caution">
    <text evidence="1">The sequence shown here is derived from an EMBL/GenBank/DDBJ whole genome shotgun (WGS) entry which is preliminary data.</text>
</comment>
<name>A0A5A7QRR9_STRAF</name>
<dbReference type="EMBL" id="BKCP01008181">
    <property type="protein sequence ID" value="GER48063.1"/>
    <property type="molecule type" value="Genomic_DNA"/>
</dbReference>
<reference evidence="2" key="1">
    <citation type="journal article" date="2019" name="Curr. Biol.">
        <title>Genome Sequence of Striga asiatica Provides Insight into the Evolution of Plant Parasitism.</title>
        <authorList>
            <person name="Yoshida S."/>
            <person name="Kim S."/>
            <person name="Wafula E.K."/>
            <person name="Tanskanen J."/>
            <person name="Kim Y.M."/>
            <person name="Honaas L."/>
            <person name="Yang Z."/>
            <person name="Spallek T."/>
            <person name="Conn C.E."/>
            <person name="Ichihashi Y."/>
            <person name="Cheong K."/>
            <person name="Cui S."/>
            <person name="Der J.P."/>
            <person name="Gundlach H."/>
            <person name="Jiao Y."/>
            <person name="Hori C."/>
            <person name="Ishida J.K."/>
            <person name="Kasahara H."/>
            <person name="Kiba T."/>
            <person name="Kim M.S."/>
            <person name="Koo N."/>
            <person name="Laohavisit A."/>
            <person name="Lee Y.H."/>
            <person name="Lumba S."/>
            <person name="McCourt P."/>
            <person name="Mortimer J.C."/>
            <person name="Mutuku J.M."/>
            <person name="Nomura T."/>
            <person name="Sasaki-Sekimoto Y."/>
            <person name="Seto Y."/>
            <person name="Wang Y."/>
            <person name="Wakatake T."/>
            <person name="Sakakibara H."/>
            <person name="Demura T."/>
            <person name="Yamaguchi S."/>
            <person name="Yoneyama K."/>
            <person name="Manabe R.I."/>
            <person name="Nelson D.C."/>
            <person name="Schulman A.H."/>
            <person name="Timko M.P."/>
            <person name="dePamphilis C.W."/>
            <person name="Choi D."/>
            <person name="Shirasu K."/>
        </authorList>
    </citation>
    <scope>NUCLEOTIDE SEQUENCE [LARGE SCALE GENOMIC DNA]</scope>
    <source>
        <strain evidence="2">cv. UVA1</strain>
    </source>
</reference>
<dbReference type="Proteomes" id="UP000325081">
    <property type="component" value="Unassembled WGS sequence"/>
</dbReference>
<protein>
    <submittedName>
        <fullName evidence="1">Neuroligin-3</fullName>
    </submittedName>
</protein>
<dbReference type="AlphaFoldDB" id="A0A5A7QRR9"/>
<keyword evidence="2" id="KW-1185">Reference proteome</keyword>
<organism evidence="1 2">
    <name type="scientific">Striga asiatica</name>
    <name type="common">Asiatic witchweed</name>
    <name type="synonym">Buchnera asiatica</name>
    <dbReference type="NCBI Taxonomy" id="4170"/>
    <lineage>
        <taxon>Eukaryota</taxon>
        <taxon>Viridiplantae</taxon>
        <taxon>Streptophyta</taxon>
        <taxon>Embryophyta</taxon>
        <taxon>Tracheophyta</taxon>
        <taxon>Spermatophyta</taxon>
        <taxon>Magnoliopsida</taxon>
        <taxon>eudicotyledons</taxon>
        <taxon>Gunneridae</taxon>
        <taxon>Pentapetalae</taxon>
        <taxon>asterids</taxon>
        <taxon>lamiids</taxon>
        <taxon>Lamiales</taxon>
        <taxon>Orobanchaceae</taxon>
        <taxon>Buchnereae</taxon>
        <taxon>Striga</taxon>
    </lineage>
</organism>
<accession>A0A5A7QRR9</accession>
<evidence type="ECO:0000313" key="2">
    <source>
        <dbReference type="Proteomes" id="UP000325081"/>
    </source>
</evidence>
<proteinExistence type="predicted"/>
<evidence type="ECO:0000313" key="1">
    <source>
        <dbReference type="EMBL" id="GER48063.1"/>
    </source>
</evidence>